<evidence type="ECO:0000313" key="2">
    <source>
        <dbReference type="EMBL" id="RXG15134.1"/>
    </source>
</evidence>
<proteinExistence type="predicted"/>
<feature type="region of interest" description="Disordered" evidence="1">
    <location>
        <begin position="1"/>
        <end position="43"/>
    </location>
</feature>
<dbReference type="AlphaFoldDB" id="A0A4Q0NUD2"/>
<organism evidence="2 3">
    <name type="scientific">Leeuwenhoekiella aestuarii</name>
    <dbReference type="NCBI Taxonomy" id="2249426"/>
    <lineage>
        <taxon>Bacteria</taxon>
        <taxon>Pseudomonadati</taxon>
        <taxon>Bacteroidota</taxon>
        <taxon>Flavobacteriia</taxon>
        <taxon>Flavobacteriales</taxon>
        <taxon>Flavobacteriaceae</taxon>
        <taxon>Leeuwenhoekiella</taxon>
    </lineage>
</organism>
<reference evidence="2 3" key="1">
    <citation type="submission" date="2018-07" db="EMBL/GenBank/DDBJ databases">
        <title>Leeuwenhoekiella genomics.</title>
        <authorList>
            <person name="Tahon G."/>
            <person name="Willems A."/>
        </authorList>
    </citation>
    <scope>NUCLEOTIDE SEQUENCE [LARGE SCALE GENOMIC DNA]</scope>
    <source>
        <strain evidence="2 3">R-50232</strain>
    </source>
</reference>
<sequence>MAKGNKDTTPKTDKTKPLLNLKEKRAAKAAKRTERKRSRGTDS</sequence>
<name>A0A4Q0NUD2_9FLAO</name>
<evidence type="ECO:0000256" key="1">
    <source>
        <dbReference type="SAM" id="MobiDB-lite"/>
    </source>
</evidence>
<comment type="caution">
    <text evidence="2">The sequence shown here is derived from an EMBL/GenBank/DDBJ whole genome shotgun (WGS) entry which is preliminary data.</text>
</comment>
<feature type="compositionally biased region" description="Basic residues" evidence="1">
    <location>
        <begin position="27"/>
        <end position="43"/>
    </location>
</feature>
<dbReference type="RefSeq" id="WP_262707742.1">
    <property type="nucleotide sequence ID" value="NZ_QOVI01000003.1"/>
</dbReference>
<gene>
    <name evidence="2" type="ORF">DSM04_10321</name>
</gene>
<keyword evidence="3" id="KW-1185">Reference proteome</keyword>
<dbReference type="Proteomes" id="UP000289821">
    <property type="component" value="Unassembled WGS sequence"/>
</dbReference>
<dbReference type="EMBL" id="QOVI01000003">
    <property type="protein sequence ID" value="RXG15134.1"/>
    <property type="molecule type" value="Genomic_DNA"/>
</dbReference>
<feature type="compositionally biased region" description="Basic and acidic residues" evidence="1">
    <location>
        <begin position="1"/>
        <end position="26"/>
    </location>
</feature>
<accession>A0A4Q0NUD2</accession>
<evidence type="ECO:0000313" key="3">
    <source>
        <dbReference type="Proteomes" id="UP000289821"/>
    </source>
</evidence>
<protein>
    <submittedName>
        <fullName evidence="2">Uncharacterized protein</fullName>
    </submittedName>
</protein>